<protein>
    <submittedName>
        <fullName evidence="1">Substrate-binding protein</fullName>
    </submittedName>
</protein>
<evidence type="ECO:0000313" key="2">
    <source>
        <dbReference type="Proteomes" id="UP000590460"/>
    </source>
</evidence>
<sequence>MTTPFFLNNKKWYTLENRTTTDGVPFQRFELTNKATPEAIASFKATMIAIGSEGQIAPDNLNRFQQALGYAARRHYLSESHGLSDNDLAQTLNFISYAIRSYQLLDDALTPPNMLIFSKRIATLYRQFLKQHPTRIIDPDLNAWIVAQDQRLPQ</sequence>
<dbReference type="AlphaFoldDB" id="A0A846ZH48"/>
<organism evidence="1 2">
    <name type="scientific">Leuconostoc holzapfelii</name>
    <dbReference type="NCBI Taxonomy" id="434464"/>
    <lineage>
        <taxon>Bacteria</taxon>
        <taxon>Bacillati</taxon>
        <taxon>Bacillota</taxon>
        <taxon>Bacilli</taxon>
        <taxon>Lactobacillales</taxon>
        <taxon>Lactobacillaceae</taxon>
        <taxon>Leuconostoc</taxon>
    </lineage>
</organism>
<gene>
    <name evidence="1" type="ORF">HF966_01460</name>
</gene>
<reference evidence="1 2" key="1">
    <citation type="submission" date="2020-04" db="EMBL/GenBank/DDBJ databases">
        <title>MicrobeNet Type strains.</title>
        <authorList>
            <person name="Nicholson A.C."/>
        </authorList>
    </citation>
    <scope>NUCLEOTIDE SEQUENCE [LARGE SCALE GENOMIC DNA]</scope>
    <source>
        <strain evidence="1 2">CCUG 54536</strain>
    </source>
</reference>
<comment type="caution">
    <text evidence="1">The sequence shown here is derived from an EMBL/GenBank/DDBJ whole genome shotgun (WGS) entry which is preliminary data.</text>
</comment>
<dbReference type="EMBL" id="JAAXPO010000002">
    <property type="protein sequence ID" value="NKZ17863.1"/>
    <property type="molecule type" value="Genomic_DNA"/>
</dbReference>
<accession>A0A846ZH48</accession>
<evidence type="ECO:0000313" key="1">
    <source>
        <dbReference type="EMBL" id="NKZ17863.1"/>
    </source>
</evidence>
<proteinExistence type="predicted"/>
<name>A0A846ZH48_9LACO</name>
<dbReference type="RefSeq" id="WP_168675898.1">
    <property type="nucleotide sequence ID" value="NZ_BPKV01000001.1"/>
</dbReference>
<dbReference type="Proteomes" id="UP000590460">
    <property type="component" value="Unassembled WGS sequence"/>
</dbReference>